<keyword evidence="3" id="KW-1185">Reference proteome</keyword>
<evidence type="ECO:0000313" key="3">
    <source>
        <dbReference type="Proteomes" id="UP000305654"/>
    </source>
</evidence>
<proteinExistence type="predicted"/>
<protein>
    <submittedName>
        <fullName evidence="2">Acyl carrier protein</fullName>
    </submittedName>
</protein>
<feature type="domain" description="Carrier" evidence="1">
    <location>
        <begin position="1"/>
        <end position="76"/>
    </location>
</feature>
<accession>A0A5R9IYL5</accession>
<comment type="caution">
    <text evidence="2">The sequence shown here is derived from an EMBL/GenBank/DDBJ whole genome shotgun (WGS) entry which is preliminary data.</text>
</comment>
<dbReference type="InterPro" id="IPR009081">
    <property type="entry name" value="PP-bd_ACP"/>
</dbReference>
<gene>
    <name evidence="2" type="ORF">FE263_21320</name>
</gene>
<dbReference type="EMBL" id="VCDI01000014">
    <property type="protein sequence ID" value="TLU70570.1"/>
    <property type="molecule type" value="Genomic_DNA"/>
</dbReference>
<dbReference type="Proteomes" id="UP000305654">
    <property type="component" value="Unassembled WGS sequence"/>
</dbReference>
<evidence type="ECO:0000259" key="1">
    <source>
        <dbReference type="PROSITE" id="PS50075"/>
    </source>
</evidence>
<dbReference type="RefSeq" id="WP_138328070.1">
    <property type="nucleotide sequence ID" value="NZ_VCDI01000014.1"/>
</dbReference>
<reference evidence="2 3" key="1">
    <citation type="submission" date="2019-05" db="EMBL/GenBank/DDBJ databases">
        <authorList>
            <person name="Pankratov T."/>
            <person name="Grouzdev D."/>
        </authorList>
    </citation>
    <scope>NUCLEOTIDE SEQUENCE [LARGE SCALE GENOMIC DNA]</scope>
    <source>
        <strain evidence="2 3">KEBCLARHB70R</strain>
    </source>
</reference>
<name>A0A5R9IYL5_9PROT</name>
<organism evidence="2 3">
    <name type="scientific">Lichenicoccus roseus</name>
    <dbReference type="NCBI Taxonomy" id="2683649"/>
    <lineage>
        <taxon>Bacteria</taxon>
        <taxon>Pseudomonadati</taxon>
        <taxon>Pseudomonadota</taxon>
        <taxon>Alphaproteobacteria</taxon>
        <taxon>Acetobacterales</taxon>
        <taxon>Acetobacteraceae</taxon>
        <taxon>Lichenicoccus</taxon>
    </lineage>
</organism>
<evidence type="ECO:0000313" key="2">
    <source>
        <dbReference type="EMBL" id="TLU70570.1"/>
    </source>
</evidence>
<dbReference type="OrthoDB" id="7284770at2"/>
<dbReference type="Pfam" id="PF00550">
    <property type="entry name" value="PP-binding"/>
    <property type="match status" value="1"/>
</dbReference>
<dbReference type="AlphaFoldDB" id="A0A5R9IYL5"/>
<dbReference type="Gene3D" id="1.10.1200.10">
    <property type="entry name" value="ACP-like"/>
    <property type="match status" value="1"/>
</dbReference>
<dbReference type="SUPFAM" id="SSF47336">
    <property type="entry name" value="ACP-like"/>
    <property type="match status" value="1"/>
</dbReference>
<sequence length="85" mass="9244">MIDIQRSVQALVQAETGTDTNVAPNTVLDDISGWDSVSLAGVLMALEEEYSIRIGRHQVVNLHTVGDLERLVRDLSLLADGRGKT</sequence>
<dbReference type="InterPro" id="IPR036736">
    <property type="entry name" value="ACP-like_sf"/>
</dbReference>
<dbReference type="PROSITE" id="PS50075">
    <property type="entry name" value="CARRIER"/>
    <property type="match status" value="1"/>
</dbReference>